<dbReference type="InterPro" id="IPR006626">
    <property type="entry name" value="PbH1"/>
</dbReference>
<evidence type="ECO:0000313" key="3">
    <source>
        <dbReference type="Proteomes" id="UP000324800"/>
    </source>
</evidence>
<dbReference type="AlphaFoldDB" id="A0A5J4VMS0"/>
<proteinExistence type="predicted"/>
<reference evidence="2 3" key="1">
    <citation type="submission" date="2019-03" db="EMBL/GenBank/DDBJ databases">
        <title>Single cell metagenomics reveals metabolic interactions within the superorganism composed of flagellate Streblomastix strix and complex community of Bacteroidetes bacteria on its surface.</title>
        <authorList>
            <person name="Treitli S.C."/>
            <person name="Kolisko M."/>
            <person name="Husnik F."/>
            <person name="Keeling P."/>
            <person name="Hampl V."/>
        </authorList>
    </citation>
    <scope>NUCLEOTIDE SEQUENCE [LARGE SCALE GENOMIC DNA]</scope>
    <source>
        <strain evidence="2">ST1C</strain>
    </source>
</reference>
<name>A0A5J4VMS0_9EUKA</name>
<dbReference type="SMART" id="SM00710">
    <property type="entry name" value="PbH1"/>
    <property type="match status" value="5"/>
</dbReference>
<sequence length="1145" mass="125460">MISYAILAIFVAFTSSLPSAPAVANEQDLYIKFNGIEAGNCSSTTYACTAIKTAFNNFRSLETQFDIHIEAGITQEDVSLAIPNSQVNILGPEPEDLHAQPAVGLVNVQNSVLFNVGVNNLRFYRVSIDQSPLRRSSHDAIVQVGLNGKVEFIYTYFLAAETGLPMQNPYALTNGSTVVIMGCNLNRGSRHDYTAFRFNSSNVTIGGCTFENLLFGANDGYLIYNNIGKLEIGETKFTNITAGMGIDACCLYILTGTGTSNTVELEDLTFTNCGSGIHPEGQEPGQYARPRSGAITLDLGNVSSTGATHGPVSITNSVFWRCIGQNGGAIFVRNGDSNLNFVDCDFYRCVGQDGNDIAFQLRRSNLRITETSFTTCRSNSDSPRIKTAPDTTTQDTGTVFQPLLDYFLQTFVSSQASYEQPRLLGGIRSKPLKNIDDAITEMHSFIGETRTVILLEDVTSIHVNYSTHPGILTIQPDEGIYRLNIDYTPLGINPGSQSNEISGPMITVGYEAIFASRLSVKMGIDSNANITYPAEPLILVQGPLYTTNKSSSGTGVDTEAETTQFYPQLRLRQCDFTVADGLLTHGTFVRIVEGDVVIDNCVFADSTFHGSVVPTQTSGNRMIILPSAAIVFDDRLLWETTTDNDVRPLYQVTTRHSRLFILESTFRNLTHSSQTSQGGAALLAVFEQRDGPETGFDTFGGLPVSRIVQIHSSHFVGCQGGTNGYGGSIRFHKTLPEDRPSTPITPPPIVQENPALISETVGITIQGCIFKGNSASRGGAIAFTGERNNETASYFFIFHNVSFSWISFIDNIATATYTTTAGVRGSDIFFNSSRTTEAIGQMFELCRTNSEKHKIFIEPSTAIYDEWLRPYYNISEVRVRAEGDDSTWKGTEGQFMSTITNAATVTLPNIEGESEDEEEVIISQLHIILYRQTYDNESEINVLDRNIRITNLPKEQCPPFSHDLAIIRSRQLHFSRLFLVRAGKLDVDECEFSHNTLQWQREQQQWISGQGQFYSSLGVNDALIYMSGNGQITLSRCRLGRLTSGLESFLVADNGILNITTFSCIDTYELEQQPGDVGPPQVVSATFTFLKSAIGIGSDVKQAVISGANFHSVTTTQSEGSVLEIVLGDESVIEIKQSAFLKCQV</sequence>
<evidence type="ECO:0008006" key="4">
    <source>
        <dbReference type="Google" id="ProtNLM"/>
    </source>
</evidence>
<feature type="chain" id="PRO_5023912465" description="Right handed beta helix domain-containing protein" evidence="1">
    <location>
        <begin position="17"/>
        <end position="1145"/>
    </location>
</feature>
<accession>A0A5J4VMS0</accession>
<feature type="signal peptide" evidence="1">
    <location>
        <begin position="1"/>
        <end position="16"/>
    </location>
</feature>
<protein>
    <recommendedName>
        <fullName evidence="4">Right handed beta helix domain-containing protein</fullName>
    </recommendedName>
</protein>
<dbReference type="EMBL" id="SNRW01006085">
    <property type="protein sequence ID" value="KAA6383764.1"/>
    <property type="molecule type" value="Genomic_DNA"/>
</dbReference>
<comment type="caution">
    <text evidence="2">The sequence shown here is derived from an EMBL/GenBank/DDBJ whole genome shotgun (WGS) entry which is preliminary data.</text>
</comment>
<dbReference type="SUPFAM" id="SSF51126">
    <property type="entry name" value="Pectin lyase-like"/>
    <property type="match status" value="2"/>
</dbReference>
<evidence type="ECO:0000313" key="2">
    <source>
        <dbReference type="EMBL" id="KAA6383764.1"/>
    </source>
</evidence>
<organism evidence="2 3">
    <name type="scientific">Streblomastix strix</name>
    <dbReference type="NCBI Taxonomy" id="222440"/>
    <lineage>
        <taxon>Eukaryota</taxon>
        <taxon>Metamonada</taxon>
        <taxon>Preaxostyla</taxon>
        <taxon>Oxymonadida</taxon>
        <taxon>Streblomastigidae</taxon>
        <taxon>Streblomastix</taxon>
    </lineage>
</organism>
<dbReference type="InterPro" id="IPR011050">
    <property type="entry name" value="Pectin_lyase_fold/virulence"/>
</dbReference>
<keyword evidence="1" id="KW-0732">Signal</keyword>
<dbReference type="Proteomes" id="UP000324800">
    <property type="component" value="Unassembled WGS sequence"/>
</dbReference>
<gene>
    <name evidence="2" type="ORF">EZS28_020710</name>
</gene>
<evidence type="ECO:0000256" key="1">
    <source>
        <dbReference type="SAM" id="SignalP"/>
    </source>
</evidence>